<gene>
    <name evidence="5" type="ORF">RJ640_027621</name>
</gene>
<dbReference type="PROSITE" id="PS50985">
    <property type="entry name" value="GRAS"/>
    <property type="match status" value="1"/>
</dbReference>
<dbReference type="InterPro" id="IPR005202">
    <property type="entry name" value="TF_GRAS"/>
</dbReference>
<accession>A0AA88UAD3</accession>
<comment type="caution">
    <text evidence="5">The sequence shown here is derived from an EMBL/GenBank/DDBJ whole genome shotgun (WGS) entry which is preliminary data.</text>
</comment>
<feature type="compositionally biased region" description="Polar residues" evidence="4">
    <location>
        <begin position="14"/>
        <end position="33"/>
    </location>
</feature>
<proteinExistence type="inferred from homology"/>
<evidence type="ECO:0000313" key="6">
    <source>
        <dbReference type="Proteomes" id="UP001187471"/>
    </source>
</evidence>
<keyword evidence="1" id="KW-0805">Transcription regulation</keyword>
<feature type="short sequence motif" description="VHIID" evidence="3">
    <location>
        <begin position="166"/>
        <end position="170"/>
    </location>
</feature>
<feature type="region of interest" description="SAW" evidence="3">
    <location>
        <begin position="348"/>
        <end position="429"/>
    </location>
</feature>
<comment type="caution">
    <text evidence="3">Lacks conserved residue(s) required for the propagation of feature annotation.</text>
</comment>
<dbReference type="PANTHER" id="PTHR31636">
    <property type="entry name" value="OSJNBA0084A10.13 PROTEIN-RELATED"/>
    <property type="match status" value="1"/>
</dbReference>
<evidence type="ECO:0000313" key="5">
    <source>
        <dbReference type="EMBL" id="KAK2976785.1"/>
    </source>
</evidence>
<organism evidence="5 6">
    <name type="scientific">Escallonia rubra</name>
    <dbReference type="NCBI Taxonomy" id="112253"/>
    <lineage>
        <taxon>Eukaryota</taxon>
        <taxon>Viridiplantae</taxon>
        <taxon>Streptophyta</taxon>
        <taxon>Embryophyta</taxon>
        <taxon>Tracheophyta</taxon>
        <taxon>Spermatophyta</taxon>
        <taxon>Magnoliopsida</taxon>
        <taxon>eudicotyledons</taxon>
        <taxon>Gunneridae</taxon>
        <taxon>Pentapetalae</taxon>
        <taxon>asterids</taxon>
        <taxon>campanulids</taxon>
        <taxon>Escalloniales</taxon>
        <taxon>Escalloniaceae</taxon>
        <taxon>Escallonia</taxon>
    </lineage>
</organism>
<dbReference type="Proteomes" id="UP001187471">
    <property type="component" value="Unassembled WGS sequence"/>
</dbReference>
<feature type="region of interest" description="VHIID" evidence="3">
    <location>
        <begin position="135"/>
        <end position="200"/>
    </location>
</feature>
<feature type="compositionally biased region" description="Low complexity" evidence="4">
    <location>
        <begin position="34"/>
        <end position="45"/>
    </location>
</feature>
<protein>
    <recommendedName>
        <fullName evidence="7">Protein SHORT-ROOT-like</fullName>
    </recommendedName>
</protein>
<reference evidence="5" key="1">
    <citation type="submission" date="2022-12" db="EMBL/GenBank/DDBJ databases">
        <title>Draft genome assemblies for two species of Escallonia (Escalloniales).</title>
        <authorList>
            <person name="Chanderbali A."/>
            <person name="Dervinis C."/>
            <person name="Anghel I."/>
            <person name="Soltis D."/>
            <person name="Soltis P."/>
            <person name="Zapata F."/>
        </authorList>
    </citation>
    <scope>NUCLEOTIDE SEQUENCE</scope>
    <source>
        <strain evidence="5">UCBG92.1500</strain>
        <tissue evidence="5">Leaf</tissue>
    </source>
</reference>
<dbReference type="AlphaFoldDB" id="A0AA88UAD3"/>
<evidence type="ECO:0008006" key="7">
    <source>
        <dbReference type="Google" id="ProtNLM"/>
    </source>
</evidence>
<evidence type="ECO:0000256" key="2">
    <source>
        <dbReference type="ARBA" id="ARBA00023163"/>
    </source>
</evidence>
<keyword evidence="6" id="KW-1185">Reference proteome</keyword>
<evidence type="ECO:0000256" key="3">
    <source>
        <dbReference type="PROSITE-ProRule" id="PRU01191"/>
    </source>
</evidence>
<name>A0AA88UAD3_9ASTE</name>
<comment type="similarity">
    <text evidence="3">Belongs to the GRAS family.</text>
</comment>
<dbReference type="Pfam" id="PF03514">
    <property type="entry name" value="GRAS"/>
    <property type="match status" value="1"/>
</dbReference>
<evidence type="ECO:0000256" key="4">
    <source>
        <dbReference type="SAM" id="MobiDB-lite"/>
    </source>
</evidence>
<keyword evidence="2" id="KW-0804">Transcription</keyword>
<sequence>MERTFFTPKEARYPNNQSNGHYQLEMQSTNQPQSSHTSTSRSSDSGEPCGDGKWASKLLRECARAISEKDSTKIHHLLWMLNELASPYGDCDQKLASYFLQALFCKATESGQRCFKTLTSVAEKSHSFDSARKLILKFQEVSPWTTFGHVASNGAILEALEGESKLHIIDISDTLCTQWPTLLEALATRSDETPHLKLTVVVTASIVRSVMKEISQRMEKFARLMGVPFEFNVISGLNSLGELTKEALGVQEDEAIAVNCIGALRKIEVEERGDVVRMLRSLHPRVVTVVEEEADFSSSKDDFVKCFEECLRFYTLYFEMLEESFVPTSNERLMLERECSRSMVRVLACEDEKGHDGDCERRERGSQWSEKLKEAFSPVGFSDDCVDDVKALLKRYRTGWSHVLTQGDDSSGIYLTWKEEAVVWASAWKP</sequence>
<feature type="region of interest" description="Disordered" evidence="4">
    <location>
        <begin position="1"/>
        <end position="51"/>
    </location>
</feature>
<evidence type="ECO:0000256" key="1">
    <source>
        <dbReference type="ARBA" id="ARBA00023015"/>
    </source>
</evidence>
<dbReference type="EMBL" id="JAVXUO010002040">
    <property type="protein sequence ID" value="KAK2976785.1"/>
    <property type="molecule type" value="Genomic_DNA"/>
</dbReference>